<evidence type="ECO:0000256" key="2">
    <source>
        <dbReference type="SAM" id="SignalP"/>
    </source>
</evidence>
<feature type="compositionally biased region" description="Pro residues" evidence="1">
    <location>
        <begin position="209"/>
        <end position="218"/>
    </location>
</feature>
<evidence type="ECO:0000313" key="3">
    <source>
        <dbReference type="EMBL" id="KAE9398842.1"/>
    </source>
</evidence>
<feature type="compositionally biased region" description="Polar residues" evidence="1">
    <location>
        <begin position="324"/>
        <end position="337"/>
    </location>
</feature>
<feature type="chain" id="PRO_5025663719" evidence="2">
    <location>
        <begin position="21"/>
        <end position="621"/>
    </location>
</feature>
<feature type="compositionally biased region" description="Low complexity" evidence="1">
    <location>
        <begin position="296"/>
        <end position="306"/>
    </location>
</feature>
<name>A0A6A4HJ42_9AGAR</name>
<feature type="compositionally biased region" description="Polar residues" evidence="1">
    <location>
        <begin position="409"/>
        <end position="427"/>
    </location>
</feature>
<evidence type="ECO:0000313" key="4">
    <source>
        <dbReference type="Proteomes" id="UP000799118"/>
    </source>
</evidence>
<feature type="compositionally biased region" description="Polar residues" evidence="1">
    <location>
        <begin position="368"/>
        <end position="378"/>
    </location>
</feature>
<dbReference type="EMBL" id="ML769477">
    <property type="protein sequence ID" value="KAE9398842.1"/>
    <property type="molecule type" value="Genomic_DNA"/>
</dbReference>
<feature type="compositionally biased region" description="Basic and acidic residues" evidence="1">
    <location>
        <begin position="494"/>
        <end position="508"/>
    </location>
</feature>
<feature type="compositionally biased region" description="Low complexity" evidence="1">
    <location>
        <begin position="110"/>
        <end position="126"/>
    </location>
</feature>
<feature type="compositionally biased region" description="Basic and acidic residues" evidence="1">
    <location>
        <begin position="598"/>
        <end position="621"/>
    </location>
</feature>
<feature type="compositionally biased region" description="Polar residues" evidence="1">
    <location>
        <begin position="346"/>
        <end position="359"/>
    </location>
</feature>
<sequence>MPSFSKSIPVVLLVGASVLAGPISRGDQNTNDEPKCIHFEECRLDGFNFCELVTDLKKSLQDPNYCPDGMTRDQFLKDGSKCWNVMHPEDPLDPNNGVPHGGIPGPGLPGTPSRPGLPPLSFGPGPAQHPQECILSDDFDLFNLPLEEYLEPGSDYCPTGMARSDFERYARTCWNAMHPDHPKDGDNCNGHLDLCPLLRCGPDGLPLRGPRPQPPMQHPDPSHGGEHCELDGICDLLHDGSSGAPFDPSQHAGQPSSDDQPPASWWWWGTPSSGPKSPVSVPPKDQNPPFDHSSDPNFGLLSSLPLLGGGNKNKNGDKIDLSLTDASPNSNDRSTFDPSRPRIGTTDPNHFSSDNNGFSLNGHDDSAASPSRKTSPSGASGDDADYKLDASFRDGKSSPLDGQSRPIDESSSPSGASRKQASGPSDNSKLDASLEDSRHGGPSDPNHNGVEGSKQAPGSDGQRIDVTVGQDGQHDGHDDKHDIEVNREGLQVDNGKDNEKGSEGDGKSSPDGQSRPSGDDDKFGALHGGDSRKQASGSSDGSKHGSSGPSIDASLSDSRHGEQSGPSDPSQNGAEDSKQAPSSDCQRIGVTLGNNHNQDGRDDKHDGTDNGKGSEGDCETK</sequence>
<keyword evidence="4" id="KW-1185">Reference proteome</keyword>
<feature type="compositionally biased region" description="Basic and acidic residues" evidence="1">
    <location>
        <begin position="220"/>
        <end position="230"/>
    </location>
</feature>
<feature type="region of interest" description="Disordered" evidence="1">
    <location>
        <begin position="206"/>
        <end position="621"/>
    </location>
</feature>
<dbReference type="AlphaFoldDB" id="A0A6A4HJ42"/>
<feature type="compositionally biased region" description="Polar residues" evidence="1">
    <location>
        <begin position="564"/>
        <end position="585"/>
    </location>
</feature>
<dbReference type="Proteomes" id="UP000799118">
    <property type="component" value="Unassembled WGS sequence"/>
</dbReference>
<protein>
    <submittedName>
        <fullName evidence="3">Uncharacterized protein</fullName>
    </submittedName>
</protein>
<keyword evidence="2" id="KW-0732">Signal</keyword>
<feature type="compositionally biased region" description="Low complexity" evidence="1">
    <location>
        <begin position="536"/>
        <end position="550"/>
    </location>
</feature>
<feature type="region of interest" description="Disordered" evidence="1">
    <location>
        <begin position="87"/>
        <end position="128"/>
    </location>
</feature>
<evidence type="ECO:0000256" key="1">
    <source>
        <dbReference type="SAM" id="MobiDB-lite"/>
    </source>
</evidence>
<feature type="compositionally biased region" description="Low complexity" evidence="1">
    <location>
        <begin position="261"/>
        <end position="284"/>
    </location>
</feature>
<feature type="compositionally biased region" description="Basic and acidic residues" evidence="1">
    <location>
        <begin position="517"/>
        <end position="533"/>
    </location>
</feature>
<organism evidence="3 4">
    <name type="scientific">Gymnopus androsaceus JB14</name>
    <dbReference type="NCBI Taxonomy" id="1447944"/>
    <lineage>
        <taxon>Eukaryota</taxon>
        <taxon>Fungi</taxon>
        <taxon>Dikarya</taxon>
        <taxon>Basidiomycota</taxon>
        <taxon>Agaricomycotina</taxon>
        <taxon>Agaricomycetes</taxon>
        <taxon>Agaricomycetidae</taxon>
        <taxon>Agaricales</taxon>
        <taxon>Marasmiineae</taxon>
        <taxon>Omphalotaceae</taxon>
        <taxon>Gymnopus</taxon>
    </lineage>
</organism>
<accession>A0A6A4HJ42</accession>
<feature type="compositionally biased region" description="Basic and acidic residues" evidence="1">
    <location>
        <begin position="472"/>
        <end position="487"/>
    </location>
</feature>
<reference evidence="3" key="1">
    <citation type="journal article" date="2019" name="Environ. Microbiol.">
        <title>Fungal ecological strategies reflected in gene transcription - a case study of two litter decomposers.</title>
        <authorList>
            <person name="Barbi F."/>
            <person name="Kohler A."/>
            <person name="Barry K."/>
            <person name="Baskaran P."/>
            <person name="Daum C."/>
            <person name="Fauchery L."/>
            <person name="Ihrmark K."/>
            <person name="Kuo A."/>
            <person name="LaButti K."/>
            <person name="Lipzen A."/>
            <person name="Morin E."/>
            <person name="Grigoriev I.V."/>
            <person name="Henrissat B."/>
            <person name="Lindahl B."/>
            <person name="Martin F."/>
        </authorList>
    </citation>
    <scope>NUCLEOTIDE SEQUENCE</scope>
    <source>
        <strain evidence="3">JB14</strain>
    </source>
</reference>
<feature type="compositionally biased region" description="Basic and acidic residues" evidence="1">
    <location>
        <begin position="384"/>
        <end position="396"/>
    </location>
</feature>
<gene>
    <name evidence="3" type="ORF">BT96DRAFT_718061</name>
</gene>
<feature type="signal peptide" evidence="2">
    <location>
        <begin position="1"/>
        <end position="20"/>
    </location>
</feature>
<proteinExistence type="predicted"/>